<feature type="transmembrane region" description="Helical" evidence="8">
    <location>
        <begin position="152"/>
        <end position="172"/>
    </location>
</feature>
<evidence type="ECO:0000256" key="8">
    <source>
        <dbReference type="SAM" id="Phobius"/>
    </source>
</evidence>
<feature type="transmembrane region" description="Helical" evidence="8">
    <location>
        <begin position="221"/>
        <end position="249"/>
    </location>
</feature>
<protein>
    <submittedName>
        <fullName evidence="9">Inner membrane protein</fullName>
    </submittedName>
</protein>
<dbReference type="InterPro" id="IPR002549">
    <property type="entry name" value="AI-2E-like"/>
</dbReference>
<evidence type="ECO:0000256" key="7">
    <source>
        <dbReference type="ARBA" id="ARBA00023136"/>
    </source>
</evidence>
<feature type="transmembrane region" description="Helical" evidence="8">
    <location>
        <begin position="302"/>
        <end position="324"/>
    </location>
</feature>
<dbReference type="EMBL" id="CP026512">
    <property type="protein sequence ID" value="QAX81973.1"/>
    <property type="molecule type" value="Genomic_DNA"/>
</dbReference>
<dbReference type="RefSeq" id="WP_129211292.1">
    <property type="nucleotide sequence ID" value="NZ_CP026512.1"/>
</dbReference>
<proteinExistence type="inferred from homology"/>
<keyword evidence="3" id="KW-0813">Transport</keyword>
<evidence type="ECO:0000256" key="1">
    <source>
        <dbReference type="ARBA" id="ARBA00004651"/>
    </source>
</evidence>
<evidence type="ECO:0000256" key="5">
    <source>
        <dbReference type="ARBA" id="ARBA00022692"/>
    </source>
</evidence>
<accession>A0ABX5R9K2</accession>
<keyword evidence="4" id="KW-1003">Cell membrane</keyword>
<dbReference type="Proteomes" id="UP000288953">
    <property type="component" value="Chromosome"/>
</dbReference>
<evidence type="ECO:0000256" key="3">
    <source>
        <dbReference type="ARBA" id="ARBA00022448"/>
    </source>
</evidence>
<keyword evidence="10" id="KW-1185">Reference proteome</keyword>
<evidence type="ECO:0000256" key="4">
    <source>
        <dbReference type="ARBA" id="ARBA00022475"/>
    </source>
</evidence>
<dbReference type="Pfam" id="PF01594">
    <property type="entry name" value="AI-2E_transport"/>
    <property type="match status" value="1"/>
</dbReference>
<comment type="subcellular location">
    <subcellularLocation>
        <location evidence="1">Cell membrane</location>
        <topology evidence="1">Multi-pass membrane protein</topology>
    </subcellularLocation>
</comment>
<evidence type="ECO:0000313" key="9">
    <source>
        <dbReference type="EMBL" id="QAX81973.1"/>
    </source>
</evidence>
<comment type="similarity">
    <text evidence="2">Belongs to the autoinducer-2 exporter (AI-2E) (TC 2.A.86) family.</text>
</comment>
<evidence type="ECO:0000256" key="6">
    <source>
        <dbReference type="ARBA" id="ARBA00022989"/>
    </source>
</evidence>
<organism evidence="9 10">
    <name type="scientific">Candidatus Pseudomonas adelgestsugas</name>
    <dbReference type="NCBI Taxonomy" id="1302376"/>
    <lineage>
        <taxon>Bacteria</taxon>
        <taxon>Pseudomonadati</taxon>
        <taxon>Pseudomonadota</taxon>
        <taxon>Gammaproteobacteria</taxon>
        <taxon>Pseudomonadales</taxon>
        <taxon>Pseudomonadaceae</taxon>
        <taxon>Pseudomonas</taxon>
    </lineage>
</organism>
<dbReference type="PANTHER" id="PTHR21716:SF67">
    <property type="entry name" value="TRANSPORT PROTEIN YDIK-RELATED"/>
    <property type="match status" value="1"/>
</dbReference>
<keyword evidence="6 8" id="KW-1133">Transmembrane helix</keyword>
<gene>
    <name evidence="9" type="ORF">C3B55_00648</name>
</gene>
<keyword evidence="5 8" id="KW-0812">Transmembrane</keyword>
<reference evidence="9 10" key="1">
    <citation type="journal article" date="2018" name="Genome Biol. Evol.">
        <title>Partnering With a Pest: Genomes of Hemlock Woolly Adelgid Symbionts Reveal Atypical Nutritional Provisioning Patterns in Dual-Obligate Bacteria.</title>
        <authorList>
            <person name="Weglarz K.M."/>
            <person name="Havill N.P."/>
            <person name="Burke G.R."/>
            <person name="von Dohlen C.D."/>
        </authorList>
    </citation>
    <scope>NUCLEOTIDE SEQUENCE [LARGE SCALE GENOMIC DNA]</scope>
    <source>
        <strain evidence="9 10">HWA_ENA</strain>
    </source>
</reference>
<dbReference type="PANTHER" id="PTHR21716">
    <property type="entry name" value="TRANSMEMBRANE PROTEIN"/>
    <property type="match status" value="1"/>
</dbReference>
<feature type="transmembrane region" description="Helical" evidence="8">
    <location>
        <begin position="269"/>
        <end position="290"/>
    </location>
</feature>
<keyword evidence="7 8" id="KW-0472">Membrane</keyword>
<evidence type="ECO:0000313" key="10">
    <source>
        <dbReference type="Proteomes" id="UP000288953"/>
    </source>
</evidence>
<sequence>MLKNDYLLVQMLLLVLFGANLWVMVPFWSALFWGAVLAFASWPLMRLLTYWLGGRESLAAGILTLCWMLLVALPLVWLVFNLADHVHDVVNLIKDIQVSGLPAAPTWLVLIPFVGERLVAMWDSIDQHGATLIISMKPYLGRVGNWLLARSAQVGGGILELTLSLVFVFFFYRDGPRLAMFVHRLLERLIGERADYYIELVAGTVQRVVNGVIGTAAAQAVLAFIGFLIAGVSGALVLGIVTFLLSLIPMGPPLVWVPATVWLVWNGEYTNAVFLGLWGTFIISGVDNLLKPYLISRGGNLPLVIVLLGVFGGLIAFGFIGLFIGPTLLAVAYSLLTDWSITHVEELLEDKTI</sequence>
<name>A0ABX5R9K2_9PSED</name>
<evidence type="ECO:0000256" key="2">
    <source>
        <dbReference type="ARBA" id="ARBA00009773"/>
    </source>
</evidence>
<feature type="transmembrane region" description="Helical" evidence="8">
    <location>
        <begin position="58"/>
        <end position="80"/>
    </location>
</feature>